<dbReference type="STRING" id="1392250.A0A2I2FXQ4"/>
<evidence type="ECO:0000313" key="4">
    <source>
        <dbReference type="Proteomes" id="UP000234275"/>
    </source>
</evidence>
<sequence length="220" mass="23421">MENPRNNGAVSLPVQFIERLISRLGHRLLTSQRAPDSASPLATVLPSDAKPLMLTLHCLFPNELLLALDILDRGLVRRLARRDADEGESSSTAVFFVISAAAAPKTPAKKPAPTRAGQMGYEVRLQAWNCTCPAFTLAAFRDLGPRDDDEGPAAEGRTRYAYGGCLPGAPTRTSPPVCKHLLACLLMARCPGAFESTAGEANPIPVAAEELAGWCAGWSG</sequence>
<evidence type="ECO:0000256" key="1">
    <source>
        <dbReference type="PROSITE-ProRule" id="PRU00325"/>
    </source>
</evidence>
<organism evidence="3 4">
    <name type="scientific">Aspergillus steynii IBT 23096</name>
    <dbReference type="NCBI Taxonomy" id="1392250"/>
    <lineage>
        <taxon>Eukaryota</taxon>
        <taxon>Fungi</taxon>
        <taxon>Dikarya</taxon>
        <taxon>Ascomycota</taxon>
        <taxon>Pezizomycotina</taxon>
        <taxon>Eurotiomycetes</taxon>
        <taxon>Eurotiomycetidae</taxon>
        <taxon>Eurotiales</taxon>
        <taxon>Aspergillaceae</taxon>
        <taxon>Aspergillus</taxon>
        <taxon>Aspergillus subgen. Circumdati</taxon>
    </lineage>
</organism>
<reference evidence="3 4" key="1">
    <citation type="submission" date="2016-12" db="EMBL/GenBank/DDBJ databases">
        <title>The genomes of Aspergillus section Nigri reveals drivers in fungal speciation.</title>
        <authorList>
            <consortium name="DOE Joint Genome Institute"/>
            <person name="Vesth T.C."/>
            <person name="Nybo J."/>
            <person name="Theobald S."/>
            <person name="Brandl J."/>
            <person name="Frisvad J.C."/>
            <person name="Nielsen K.F."/>
            <person name="Lyhne E.K."/>
            <person name="Kogle M.E."/>
            <person name="Kuo A."/>
            <person name="Riley R."/>
            <person name="Clum A."/>
            <person name="Nolan M."/>
            <person name="Lipzen A."/>
            <person name="Salamov A."/>
            <person name="Henrissat B."/>
            <person name="Wiebenga A."/>
            <person name="De Vries R.P."/>
            <person name="Grigoriev I.V."/>
            <person name="Mortensen U.H."/>
            <person name="Andersen M.R."/>
            <person name="Baker S.E."/>
        </authorList>
    </citation>
    <scope>NUCLEOTIDE SEQUENCE [LARGE SCALE GENOMIC DNA]</scope>
    <source>
        <strain evidence="3 4">IBT 23096</strain>
    </source>
</reference>
<dbReference type="InterPro" id="IPR007527">
    <property type="entry name" value="Znf_SWIM"/>
</dbReference>
<protein>
    <recommendedName>
        <fullName evidence="2">SWIM-type domain-containing protein</fullName>
    </recommendedName>
</protein>
<evidence type="ECO:0000259" key="2">
    <source>
        <dbReference type="PROSITE" id="PS50966"/>
    </source>
</evidence>
<accession>A0A2I2FXQ4</accession>
<keyword evidence="1" id="KW-0862">Zinc</keyword>
<feature type="domain" description="SWIM-type" evidence="2">
    <location>
        <begin position="121"/>
        <end position="189"/>
    </location>
</feature>
<keyword evidence="1" id="KW-0863">Zinc-finger</keyword>
<proteinExistence type="predicted"/>
<keyword evidence="4" id="KW-1185">Reference proteome</keyword>
<dbReference type="Proteomes" id="UP000234275">
    <property type="component" value="Unassembled WGS sequence"/>
</dbReference>
<dbReference type="OrthoDB" id="5413281at2759"/>
<dbReference type="PROSITE" id="PS50966">
    <property type="entry name" value="ZF_SWIM"/>
    <property type="match status" value="1"/>
</dbReference>
<dbReference type="VEuPathDB" id="FungiDB:P170DRAFT_457752"/>
<evidence type="ECO:0000313" key="3">
    <source>
        <dbReference type="EMBL" id="PLB45366.1"/>
    </source>
</evidence>
<dbReference type="EMBL" id="MSFO01000007">
    <property type="protein sequence ID" value="PLB45366.1"/>
    <property type="molecule type" value="Genomic_DNA"/>
</dbReference>
<gene>
    <name evidence="3" type="ORF">P170DRAFT_457752</name>
</gene>
<name>A0A2I2FXQ4_9EURO</name>
<keyword evidence="1" id="KW-0479">Metal-binding</keyword>
<dbReference type="AlphaFoldDB" id="A0A2I2FXQ4"/>
<dbReference type="RefSeq" id="XP_024700668.1">
    <property type="nucleotide sequence ID" value="XM_024851740.1"/>
</dbReference>
<comment type="caution">
    <text evidence="3">The sequence shown here is derived from an EMBL/GenBank/DDBJ whole genome shotgun (WGS) entry which is preliminary data.</text>
</comment>
<dbReference type="GeneID" id="36559439"/>
<dbReference type="GO" id="GO:0008270">
    <property type="term" value="F:zinc ion binding"/>
    <property type="evidence" value="ECO:0007669"/>
    <property type="project" value="UniProtKB-KW"/>
</dbReference>